<feature type="transmembrane region" description="Helical" evidence="1">
    <location>
        <begin position="20"/>
        <end position="40"/>
    </location>
</feature>
<evidence type="ECO:0000313" key="3">
    <source>
        <dbReference type="Proteomes" id="UP001519310"/>
    </source>
</evidence>
<dbReference type="RefSeq" id="WP_189964543.1">
    <property type="nucleotide sequence ID" value="NZ_BMVL01000001.1"/>
</dbReference>
<reference evidence="2 3" key="1">
    <citation type="submission" date="2021-03" db="EMBL/GenBank/DDBJ databases">
        <title>Genomic Encyclopedia of Type Strains, Phase IV (KMG-IV): sequencing the most valuable type-strain genomes for metagenomic binning, comparative biology and taxonomic classification.</title>
        <authorList>
            <person name="Goeker M."/>
        </authorList>
    </citation>
    <scope>NUCLEOTIDE SEQUENCE [LARGE SCALE GENOMIC DNA]</scope>
    <source>
        <strain evidence="2 3">DSM 40526</strain>
    </source>
</reference>
<keyword evidence="1" id="KW-0812">Transmembrane</keyword>
<keyword evidence="3" id="KW-1185">Reference proteome</keyword>
<dbReference type="EMBL" id="JAGGLQ010000011">
    <property type="protein sequence ID" value="MBP2039382.1"/>
    <property type="molecule type" value="Genomic_DNA"/>
</dbReference>
<keyword evidence="1" id="KW-1133">Transmembrane helix</keyword>
<accession>A0ABS4LB94</accession>
<organism evidence="2 3">
    <name type="scientific">Streptomyces avidinii</name>
    <dbReference type="NCBI Taxonomy" id="1895"/>
    <lineage>
        <taxon>Bacteria</taxon>
        <taxon>Bacillati</taxon>
        <taxon>Actinomycetota</taxon>
        <taxon>Actinomycetes</taxon>
        <taxon>Kitasatosporales</taxon>
        <taxon>Streptomycetaceae</taxon>
        <taxon>Streptomyces</taxon>
    </lineage>
</organism>
<name>A0ABS4LB94_STRAV</name>
<keyword evidence="1" id="KW-0472">Membrane</keyword>
<protein>
    <recommendedName>
        <fullName evidence="4">Holin</fullName>
    </recommendedName>
</protein>
<evidence type="ECO:0000256" key="1">
    <source>
        <dbReference type="SAM" id="Phobius"/>
    </source>
</evidence>
<evidence type="ECO:0000313" key="2">
    <source>
        <dbReference type="EMBL" id="MBP2039382.1"/>
    </source>
</evidence>
<comment type="caution">
    <text evidence="2">The sequence shown here is derived from an EMBL/GenBank/DDBJ whole genome shotgun (WGS) entry which is preliminary data.</text>
</comment>
<gene>
    <name evidence="2" type="ORF">J2Z77_005208</name>
</gene>
<sequence length="75" mass="8082">MSTHEQQPTSHSFVQRTARAVVPFVTAFFIALLAAKVVGLVTDNPWTRLATAVGVAVISLLFHPYEEAEEQAAGS</sequence>
<dbReference type="Proteomes" id="UP001519310">
    <property type="component" value="Unassembled WGS sequence"/>
</dbReference>
<proteinExistence type="predicted"/>
<evidence type="ECO:0008006" key="4">
    <source>
        <dbReference type="Google" id="ProtNLM"/>
    </source>
</evidence>